<evidence type="ECO:0000256" key="7">
    <source>
        <dbReference type="SAM" id="MobiDB-lite"/>
    </source>
</evidence>
<dbReference type="GO" id="GO:0005576">
    <property type="term" value="C:extracellular region"/>
    <property type="evidence" value="ECO:0007669"/>
    <property type="project" value="UniProtKB-SubCell"/>
</dbReference>
<dbReference type="PANTHER" id="PTHR45920">
    <property type="entry name" value="FORMIN HOMOLOGY 2 DOMAIN CONTAINING, ISOFORM I"/>
    <property type="match status" value="1"/>
</dbReference>
<comment type="caution">
    <text evidence="9">The sequence shown here is derived from an EMBL/GenBank/DDBJ whole genome shotgun (WGS) entry which is preliminary data.</text>
</comment>
<evidence type="ECO:0000256" key="5">
    <source>
        <dbReference type="ARBA" id="ARBA00023157"/>
    </source>
</evidence>
<gene>
    <name evidence="9" type="ORF">FSP39_007992</name>
</gene>
<dbReference type="PANTHER" id="PTHR45920:SF7">
    <property type="entry name" value="FORMIN-G"/>
    <property type="match status" value="1"/>
</dbReference>
<keyword evidence="6" id="KW-0175">Coiled coil</keyword>
<dbReference type="PRINTS" id="PR00828">
    <property type="entry name" value="FORMIN"/>
</dbReference>
<feature type="coiled-coil region" evidence="6">
    <location>
        <begin position="1154"/>
        <end position="1181"/>
    </location>
</feature>
<evidence type="ECO:0000256" key="1">
    <source>
        <dbReference type="ARBA" id="ARBA00004613"/>
    </source>
</evidence>
<keyword evidence="10" id="KW-1185">Reference proteome</keyword>
<evidence type="ECO:0000256" key="4">
    <source>
        <dbReference type="ARBA" id="ARBA00022729"/>
    </source>
</evidence>
<dbReference type="SMART" id="SM00041">
    <property type="entry name" value="CT"/>
    <property type="match status" value="1"/>
</dbReference>
<dbReference type="GO" id="GO:0030866">
    <property type="term" value="P:cortical actin cytoskeleton organization"/>
    <property type="evidence" value="ECO:0007669"/>
    <property type="project" value="TreeGrafter"/>
</dbReference>
<name>A0AA89BVZ1_PINIB</name>
<feature type="compositionally biased region" description="Polar residues" evidence="7">
    <location>
        <begin position="1"/>
        <end position="12"/>
    </location>
</feature>
<dbReference type="InterPro" id="IPR004133">
    <property type="entry name" value="DAN_dom"/>
</dbReference>
<dbReference type="GO" id="GO:0005884">
    <property type="term" value="C:actin filament"/>
    <property type="evidence" value="ECO:0007669"/>
    <property type="project" value="InterPro"/>
</dbReference>
<feature type="compositionally biased region" description="Polar residues" evidence="7">
    <location>
        <begin position="111"/>
        <end position="138"/>
    </location>
</feature>
<keyword evidence="5" id="KW-1015">Disulfide bond</keyword>
<feature type="compositionally biased region" description="Basic and acidic residues" evidence="7">
    <location>
        <begin position="248"/>
        <end position="288"/>
    </location>
</feature>
<evidence type="ECO:0000313" key="10">
    <source>
        <dbReference type="Proteomes" id="UP001186944"/>
    </source>
</evidence>
<evidence type="ECO:0000256" key="6">
    <source>
        <dbReference type="SAM" id="Coils"/>
    </source>
</evidence>
<feature type="compositionally biased region" description="Polar residues" evidence="7">
    <location>
        <begin position="462"/>
        <end position="477"/>
    </location>
</feature>
<feature type="region of interest" description="Disordered" evidence="7">
    <location>
        <begin position="1"/>
        <end position="206"/>
    </location>
</feature>
<dbReference type="GO" id="GO:0005737">
    <property type="term" value="C:cytoplasm"/>
    <property type="evidence" value="ECO:0007669"/>
    <property type="project" value="TreeGrafter"/>
</dbReference>
<feature type="compositionally biased region" description="Pro residues" evidence="7">
    <location>
        <begin position="794"/>
        <end position="857"/>
    </location>
</feature>
<dbReference type="InterPro" id="IPR029034">
    <property type="entry name" value="Cystine-knot_cytokine"/>
</dbReference>
<dbReference type="Gene3D" id="2.10.90.10">
    <property type="entry name" value="Cystine-knot cytokines"/>
    <property type="match status" value="1"/>
</dbReference>
<dbReference type="Pfam" id="PF03045">
    <property type="entry name" value="DAN"/>
    <property type="match status" value="1"/>
</dbReference>
<dbReference type="InterPro" id="IPR042201">
    <property type="entry name" value="FH2_Formin_sf"/>
</dbReference>
<dbReference type="Pfam" id="PF02181">
    <property type="entry name" value="FH2"/>
    <property type="match status" value="1"/>
</dbReference>
<organism evidence="9 10">
    <name type="scientific">Pinctada imbricata</name>
    <name type="common">Atlantic pearl-oyster</name>
    <name type="synonym">Pinctada martensii</name>
    <dbReference type="NCBI Taxonomy" id="66713"/>
    <lineage>
        <taxon>Eukaryota</taxon>
        <taxon>Metazoa</taxon>
        <taxon>Spiralia</taxon>
        <taxon>Lophotrochozoa</taxon>
        <taxon>Mollusca</taxon>
        <taxon>Bivalvia</taxon>
        <taxon>Autobranchia</taxon>
        <taxon>Pteriomorphia</taxon>
        <taxon>Pterioida</taxon>
        <taxon>Pterioidea</taxon>
        <taxon>Pteriidae</taxon>
        <taxon>Pinctada</taxon>
    </lineage>
</organism>
<feature type="compositionally biased region" description="Polar residues" evidence="7">
    <location>
        <begin position="414"/>
        <end position="424"/>
    </location>
</feature>
<dbReference type="GO" id="GO:0045010">
    <property type="term" value="P:actin nucleation"/>
    <property type="evidence" value="ECO:0007669"/>
    <property type="project" value="InterPro"/>
</dbReference>
<dbReference type="InterPro" id="IPR006207">
    <property type="entry name" value="Cys_knot_C"/>
</dbReference>
<feature type="compositionally biased region" description="Polar residues" evidence="7">
    <location>
        <begin position="192"/>
        <end position="206"/>
    </location>
</feature>
<feature type="region of interest" description="Disordered" evidence="7">
    <location>
        <begin position="335"/>
        <end position="368"/>
    </location>
</feature>
<feature type="compositionally biased region" description="Polar residues" evidence="7">
    <location>
        <begin position="47"/>
        <end position="63"/>
    </location>
</feature>
<evidence type="ECO:0000256" key="3">
    <source>
        <dbReference type="ARBA" id="ARBA00022525"/>
    </source>
</evidence>
<keyword evidence="4" id="KW-0732">Signal</keyword>
<evidence type="ECO:0000256" key="2">
    <source>
        <dbReference type="ARBA" id="ARBA00005271"/>
    </source>
</evidence>
<feature type="compositionally biased region" description="Polar residues" evidence="7">
    <location>
        <begin position="167"/>
        <end position="184"/>
    </location>
</feature>
<dbReference type="SMART" id="SM00498">
    <property type="entry name" value="FH2"/>
    <property type="match status" value="1"/>
</dbReference>
<dbReference type="GO" id="GO:0008017">
    <property type="term" value="F:microtubule binding"/>
    <property type="evidence" value="ECO:0007669"/>
    <property type="project" value="InterPro"/>
</dbReference>
<reference evidence="9" key="1">
    <citation type="submission" date="2019-08" db="EMBL/GenBank/DDBJ databases">
        <title>The improved chromosome-level genome for the pearl oyster Pinctada fucata martensii using PacBio sequencing and Hi-C.</title>
        <authorList>
            <person name="Zheng Z."/>
        </authorList>
    </citation>
    <scope>NUCLEOTIDE SEQUENCE</scope>
    <source>
        <strain evidence="9">ZZ-2019</strain>
        <tissue evidence="9">Adductor muscle</tissue>
    </source>
</reference>
<protein>
    <recommendedName>
        <fullName evidence="8">FH2 domain-containing protein</fullName>
    </recommendedName>
</protein>
<evidence type="ECO:0000259" key="8">
    <source>
        <dbReference type="PROSITE" id="PS51444"/>
    </source>
</evidence>
<dbReference type="Gene3D" id="1.20.58.2220">
    <property type="entry name" value="Formin, FH2 domain"/>
    <property type="match status" value="1"/>
</dbReference>
<sequence length="1548" mass="175259">MASGEGDNSQGPVRNVPSEGASSAGVEGQKQRRRFITREPEGENDGSHVSPNSGHQQMSQNTPRRMVATEGLLPSKPVIPDRSIAGPAVQESTPRRGSGLSRSQSLRYRQTQGSLNESYISDQSPGSQRSDTSLSSMEGTPVVVRQRRARSVERMQQMNREGPPNFTRLSPQTDRQSNTMSHTPIIQGHTPPDQSRNQSNYNSCDNKQLSLPEQAEVTIQNTQSNEASAGNVLAKLQSTYKLLRSRSFNRDKKPEVTKRDGRENQITPREENQPPRESRENTPREDSSHPSQQFDQEKDPQLIYRSDKEQQILQNHDPPSHDRTDRSRQVFEAWPAHPSHPGAENSPTHNLHVQGHSMHPNNQEEGVRPQHIPVRASRSLDSSNQGARAMRRMTGATDLDQAMKDRDQSILNKRFGTTTQQQGNDMMVPKPNADSAMETDLDADDTPASRYRSPVKYPDKNSPISPTGQQFFGNSDLHSPVQPKINSPTSPSIAAYEREVRRQENAKMKDHHRPPITLEDAIRWPFNHPGKLDFSNIQVFEGKMLLQWLQSSIDEKHYLRFALTRHDLNVVSSQFCTCLLAAGVINQVEATNHDCMYYWTHTQSQVTKQNVDIGKLTPMWPPLPSDENASQIGQKYTEAEHQAVLLQVRTQYVEELEKIKIENQAVLDKCREEYQNRLQECAERICQLQNDMERFRKLAGIEEYTQEALAQAEAARMESGQMVNGFMTPQDQRQMYLAVTATPQSQMSTPSHSQYHTPAVTPECITGAYPVSVLREDEDMSMPRPPEELRPTDPSAPPVPPPPPLPPRDGGPFIPPPPPPPGMGGPPVPPPPPGPPGLGGPPPPPPPPGAPPAPGAPGAPGLSRRASIKPIIQTRSPMKPLFWQRIQMSSVKAPQHSKLLWEELEEVQIDVEEVDSLFSKPVDVTKTATKAKPKTPVKQVAKIIDAKRSQLVGILLSSLRLDFAEIEHAILTFDTSQLDEEKLQAIYDHRGEEDELKKIRKHVKENPDVPLDKPDQFLYDLSQIPDFAERIYCFIFQNTFQESISVIDNKLNNLKMTCEMLMTGETVRDVLGLILAVGNYMNGGNRSRGQADGFGLEILPKLKDVKTKDNRMSLLTYVVCAYVKKFQRDTAGTDSAKVPVPEPSDIGQAALVNFDEIEKELKKIKKDFDSAEKRAEKVMKNASPQYLQPFKDIMTAFFIKGKVEFKEQEENLKEGKSLFSEVVLFFCVKPKTGEDTVTPEYFFSLWSVFCKDFKDIWKKEQQKMVKQRIKEAEKQLKQLQQKKKQAPSTRTRRAGGLWRIQRPFAWGPGQIVRILAKSCPKYDSLGKIGNQFVLVDDLANPTNIYCETFYPISFIWMKWPSLDLKLAVVFLIIWMFCTQADARRGRRRKKLEEGFGIFKRMNSNPDSAPAVKIDSEFEHLPEAFRHARRKRPIKGSKRAFIVTKKRYLRKEWCKTQPFKQIVREPGCISRTILNNFCYGQCNSFFIPKISKNEIGDASFLSCGFCKPRKYANIRVTLICPGKSYRVKRKKILRIKKCRCMAQKVNVSR</sequence>
<dbReference type="InterPro" id="IPR001265">
    <property type="entry name" value="Formin_Cappuccino_subfam"/>
</dbReference>
<accession>A0AA89BVZ1</accession>
<dbReference type="InterPro" id="IPR015425">
    <property type="entry name" value="FH2_Formin"/>
</dbReference>
<comment type="similarity">
    <text evidence="2">Belongs to the formin homology family. Cappuccino subfamily.</text>
</comment>
<dbReference type="EMBL" id="VSWD01000009">
    <property type="protein sequence ID" value="KAK3092858.1"/>
    <property type="molecule type" value="Genomic_DNA"/>
</dbReference>
<proteinExistence type="inferred from homology"/>
<dbReference type="PROSITE" id="PS51444">
    <property type="entry name" value="FH2"/>
    <property type="match status" value="1"/>
</dbReference>
<feature type="region of interest" description="Disordered" evidence="7">
    <location>
        <begin position="778"/>
        <end position="863"/>
    </location>
</feature>
<feature type="compositionally biased region" description="Low complexity" evidence="7">
    <location>
        <begin position="95"/>
        <end position="110"/>
    </location>
</feature>
<feature type="coiled-coil region" evidence="6">
    <location>
        <begin position="1262"/>
        <end position="1289"/>
    </location>
</feature>
<feature type="domain" description="FH2" evidence="8">
    <location>
        <begin position="868"/>
        <end position="1279"/>
    </location>
</feature>
<evidence type="ECO:0000313" key="9">
    <source>
        <dbReference type="EMBL" id="KAK3092858.1"/>
    </source>
</evidence>
<dbReference type="SUPFAM" id="SSF101447">
    <property type="entry name" value="Formin homology 2 domain (FH2 domain)"/>
    <property type="match status" value="1"/>
</dbReference>
<feature type="region of interest" description="Disordered" evidence="7">
    <location>
        <begin position="414"/>
        <end position="494"/>
    </location>
</feature>
<keyword evidence="3" id="KW-0964">Secreted</keyword>
<comment type="subcellular location">
    <subcellularLocation>
        <location evidence="1">Secreted</location>
    </subcellularLocation>
</comment>
<dbReference type="GO" id="GO:0051015">
    <property type="term" value="F:actin filament binding"/>
    <property type="evidence" value="ECO:0007669"/>
    <property type="project" value="TreeGrafter"/>
</dbReference>
<dbReference type="Proteomes" id="UP001186944">
    <property type="component" value="Unassembled WGS sequence"/>
</dbReference>
<feature type="region of interest" description="Disordered" evidence="7">
    <location>
        <begin position="245"/>
        <end position="299"/>
    </location>
</feature>